<dbReference type="EMBL" id="UINC01094579">
    <property type="protein sequence ID" value="SVC49935.1"/>
    <property type="molecule type" value="Genomic_DNA"/>
</dbReference>
<name>A0A382MP70_9ZZZZ</name>
<gene>
    <name evidence="1" type="ORF">METZ01_LOCUS302789</name>
</gene>
<accession>A0A382MP70</accession>
<reference evidence="1" key="1">
    <citation type="submission" date="2018-05" db="EMBL/GenBank/DDBJ databases">
        <authorList>
            <person name="Lanie J.A."/>
            <person name="Ng W.-L."/>
            <person name="Kazmierczak K.M."/>
            <person name="Andrzejewski T.M."/>
            <person name="Davidsen T.M."/>
            <person name="Wayne K.J."/>
            <person name="Tettelin H."/>
            <person name="Glass J.I."/>
            <person name="Rusch D."/>
            <person name="Podicherti R."/>
            <person name="Tsui H.-C.T."/>
            <person name="Winkler M.E."/>
        </authorList>
    </citation>
    <scope>NUCLEOTIDE SEQUENCE</scope>
</reference>
<protein>
    <submittedName>
        <fullName evidence="1">Uncharacterized protein</fullName>
    </submittedName>
</protein>
<dbReference type="AlphaFoldDB" id="A0A382MP70"/>
<sequence length="45" mass="4993">MAAVEKKISCDPTPSWRIRKNNPVPTISNTASMALEAPMYCPRES</sequence>
<organism evidence="1">
    <name type="scientific">marine metagenome</name>
    <dbReference type="NCBI Taxonomy" id="408172"/>
    <lineage>
        <taxon>unclassified sequences</taxon>
        <taxon>metagenomes</taxon>
        <taxon>ecological metagenomes</taxon>
    </lineage>
</organism>
<feature type="non-terminal residue" evidence="1">
    <location>
        <position position="45"/>
    </location>
</feature>
<proteinExistence type="predicted"/>
<evidence type="ECO:0000313" key="1">
    <source>
        <dbReference type="EMBL" id="SVC49935.1"/>
    </source>
</evidence>